<dbReference type="InterPro" id="IPR036322">
    <property type="entry name" value="WD40_repeat_dom_sf"/>
</dbReference>
<dbReference type="PRINTS" id="PR00320">
    <property type="entry name" value="GPROTEINBRPT"/>
</dbReference>
<evidence type="ECO:0000313" key="5">
    <source>
        <dbReference type="EMBL" id="CAE8632887.1"/>
    </source>
</evidence>
<evidence type="ECO:0000313" key="6">
    <source>
        <dbReference type="EMBL" id="CAE8722226.1"/>
    </source>
</evidence>
<evidence type="ECO:0000256" key="4">
    <source>
        <dbReference type="SAM" id="MobiDB-lite"/>
    </source>
</evidence>
<feature type="repeat" description="WD" evidence="3">
    <location>
        <begin position="125"/>
        <end position="154"/>
    </location>
</feature>
<dbReference type="InterPro" id="IPR001680">
    <property type="entry name" value="WD40_rpt"/>
</dbReference>
<dbReference type="Proteomes" id="UP000654075">
    <property type="component" value="Unassembled WGS sequence"/>
</dbReference>
<dbReference type="PANTHER" id="PTHR19848:SF8">
    <property type="entry name" value="F-BOX AND WD REPEAT DOMAIN CONTAINING 7"/>
    <property type="match status" value="1"/>
</dbReference>
<comment type="caution">
    <text evidence="5">The sequence shown here is derived from an EMBL/GenBank/DDBJ whole genome shotgun (WGS) entry which is preliminary data.</text>
</comment>
<dbReference type="CDD" id="cd00200">
    <property type="entry name" value="WD40"/>
    <property type="match status" value="1"/>
</dbReference>
<keyword evidence="2" id="KW-0677">Repeat</keyword>
<keyword evidence="7" id="KW-1185">Reference proteome</keyword>
<proteinExistence type="predicted"/>
<feature type="repeat" description="WD" evidence="3">
    <location>
        <begin position="609"/>
        <end position="641"/>
    </location>
</feature>
<dbReference type="InterPro" id="IPR019775">
    <property type="entry name" value="WD40_repeat_CS"/>
</dbReference>
<dbReference type="Proteomes" id="UP000626109">
    <property type="component" value="Unassembled WGS sequence"/>
</dbReference>
<dbReference type="PANTHER" id="PTHR19848">
    <property type="entry name" value="WD40 REPEAT PROTEIN"/>
    <property type="match status" value="1"/>
</dbReference>
<evidence type="ECO:0008006" key="8">
    <source>
        <dbReference type="Google" id="ProtNLM"/>
    </source>
</evidence>
<evidence type="ECO:0000256" key="1">
    <source>
        <dbReference type="ARBA" id="ARBA00022574"/>
    </source>
</evidence>
<evidence type="ECO:0000256" key="2">
    <source>
        <dbReference type="ARBA" id="ARBA00022737"/>
    </source>
</evidence>
<dbReference type="OMA" id="TLLRMWN"/>
<sequence>MTSIEFRPVSSFTSPLFSTQKSARRAARDGAVTASSCLFVAKRGLLFVGLTDGKILCWETDRNCVERRTKDSKARVLDEHKGEVRCMIFEESLCQGVMFSGSADRSIKMWDLSDPRTGIPCVQSLYGHGGTVLSLEYGSDMLLSSSTDGFLCVWRDQSPAKLLRFPAFTIRQKITPEPLRAQQGSTRAPKETWFLSISMREGEAPSIFAGDSEGYVHTFKPDQVQENGGDQLFLLVSKVKVHELGVSKISTVPMESFLFTLSYDQKFKALDSLSGQVIFEESNQCNVVFHSLTWDYENKDVILADDKGNIGFYNLYMESCVVWKNLTDEQLIHIHYEPAAHRLLLLTPHSMKVVDVVRGVKFSELKEHTGPVVSMASRPTPQGGLLYTASMDNTIRMWDTDTLECIKSLKEKKQEITAMVYLPRANVIVTGHENSDLKMWSLDCQQEACLKTVGGQSVHSNTISSLIWANIAVGSSPEAHSSDEPGGGGFEALIAGSYDRQLSFWKVTMTSDGTAMGKFERAFEAHEEVDDEILAVAYSPATGSVFTGGNSGVIRKWAFWGVRVQEAEFEGHEDAVICFAVDGNFLFSGSVDCTVRIWETTRGYELKVVRVHDVTVQALLVISDSGFVASCAGDGRVVFWDPKIGQPEVATLQTYAQPEEFRALAYVSLNHTILVGCESGKIISFPLPDNMGGGDGDELPQALSGLQTPPSTRGKDEGYESLNLLGRLKPAAAT</sequence>
<dbReference type="Gene3D" id="2.130.10.10">
    <property type="entry name" value="YVTN repeat-like/Quinoprotein amine dehydrogenase"/>
    <property type="match status" value="3"/>
</dbReference>
<organism evidence="5 7">
    <name type="scientific">Polarella glacialis</name>
    <name type="common">Dinoflagellate</name>
    <dbReference type="NCBI Taxonomy" id="89957"/>
    <lineage>
        <taxon>Eukaryota</taxon>
        <taxon>Sar</taxon>
        <taxon>Alveolata</taxon>
        <taxon>Dinophyceae</taxon>
        <taxon>Suessiales</taxon>
        <taxon>Suessiaceae</taxon>
        <taxon>Polarella</taxon>
    </lineage>
</organism>
<protein>
    <recommendedName>
        <fullName evidence="8">Guanine nucleotide-binding protein subunit beta-like protein</fullName>
    </recommendedName>
</protein>
<dbReference type="PROSITE" id="PS00678">
    <property type="entry name" value="WD_REPEATS_1"/>
    <property type="match status" value="2"/>
</dbReference>
<dbReference type="EMBL" id="CAJNNW010034297">
    <property type="protein sequence ID" value="CAE8722226.1"/>
    <property type="molecule type" value="Genomic_DNA"/>
</dbReference>
<dbReference type="AlphaFoldDB" id="A0A813H4R6"/>
<feature type="repeat" description="WD" evidence="3">
    <location>
        <begin position="569"/>
        <end position="608"/>
    </location>
</feature>
<dbReference type="EMBL" id="CAJNNV010030553">
    <property type="protein sequence ID" value="CAE8632887.1"/>
    <property type="molecule type" value="Genomic_DNA"/>
</dbReference>
<dbReference type="OrthoDB" id="674604at2759"/>
<dbReference type="SUPFAM" id="SSF50978">
    <property type="entry name" value="WD40 repeat-like"/>
    <property type="match status" value="2"/>
</dbReference>
<evidence type="ECO:0000313" key="7">
    <source>
        <dbReference type="Proteomes" id="UP000654075"/>
    </source>
</evidence>
<gene>
    <name evidence="5" type="ORF">PGLA1383_LOCUS48808</name>
    <name evidence="6" type="ORF">PGLA2088_LOCUS42392</name>
</gene>
<keyword evidence="1 3" id="KW-0853">WD repeat</keyword>
<accession>A0A813H4R6</accession>
<name>A0A813H4R6_POLGL</name>
<dbReference type="PROSITE" id="PS50294">
    <property type="entry name" value="WD_REPEATS_REGION"/>
    <property type="match status" value="3"/>
</dbReference>
<evidence type="ECO:0000256" key="3">
    <source>
        <dbReference type="PROSITE-ProRule" id="PRU00221"/>
    </source>
</evidence>
<dbReference type="Pfam" id="PF00400">
    <property type="entry name" value="WD40"/>
    <property type="match status" value="5"/>
</dbReference>
<feature type="repeat" description="WD" evidence="3">
    <location>
        <begin position="365"/>
        <end position="408"/>
    </location>
</feature>
<feature type="repeat" description="WD" evidence="3">
    <location>
        <begin position="409"/>
        <end position="443"/>
    </location>
</feature>
<feature type="region of interest" description="Disordered" evidence="4">
    <location>
        <begin position="694"/>
        <end position="720"/>
    </location>
</feature>
<dbReference type="InterPro" id="IPR020472">
    <property type="entry name" value="WD40_PAC1"/>
</dbReference>
<feature type="repeat" description="WD" evidence="3">
    <location>
        <begin position="77"/>
        <end position="113"/>
    </location>
</feature>
<reference evidence="5" key="1">
    <citation type="submission" date="2021-02" db="EMBL/GenBank/DDBJ databases">
        <authorList>
            <person name="Dougan E. K."/>
            <person name="Rhodes N."/>
            <person name="Thang M."/>
            <person name="Chan C."/>
        </authorList>
    </citation>
    <scope>NUCLEOTIDE SEQUENCE</scope>
</reference>
<dbReference type="SMART" id="SM00320">
    <property type="entry name" value="WD40"/>
    <property type="match status" value="10"/>
</dbReference>
<dbReference type="PROSITE" id="PS50082">
    <property type="entry name" value="WD_REPEATS_2"/>
    <property type="match status" value="6"/>
</dbReference>
<dbReference type="InterPro" id="IPR015943">
    <property type="entry name" value="WD40/YVTN_repeat-like_dom_sf"/>
</dbReference>